<comment type="caution">
    <text evidence="2">The sequence shown here is derived from an EMBL/GenBank/DDBJ whole genome shotgun (WGS) entry which is preliminary data.</text>
</comment>
<keyword evidence="3" id="KW-1185">Reference proteome</keyword>
<evidence type="ECO:0000313" key="2">
    <source>
        <dbReference type="EMBL" id="KAI5351276.1"/>
    </source>
</evidence>
<evidence type="ECO:0000256" key="1">
    <source>
        <dbReference type="SAM" id="MobiDB-lite"/>
    </source>
</evidence>
<feature type="region of interest" description="Disordered" evidence="1">
    <location>
        <begin position="67"/>
        <end position="116"/>
    </location>
</feature>
<dbReference type="EMBL" id="JAJFAZ020000001">
    <property type="protein sequence ID" value="KAI5351276.1"/>
    <property type="molecule type" value="Genomic_DNA"/>
</dbReference>
<name>A0AAD4ZNH5_PRUDU</name>
<sequence>MCDVAANTEPTCTIPTSTVLPTVEPVSIALLTTEPVGATLPTVELISVTLPAVEPVSIAPLSSTSLVPNLNSPQADDSEVGSEPLINSNNNCESTENSVYQLPPKTNHGKPPNRYSLEPAKKVRYPIANYMSTQLASMVEIGAIVIAAEGEEVFLVPYNLGVHWVLAIVRPDKEMEYYTDPLPNHMVDEDLKNILNIAIKIYNAHIGTP</sequence>
<dbReference type="InterPro" id="IPR038765">
    <property type="entry name" value="Papain-like_cys_pep_sf"/>
</dbReference>
<reference evidence="2 3" key="1">
    <citation type="journal article" date="2022" name="G3 (Bethesda)">
        <title>Whole-genome sequence and methylome profiling of the almond [Prunus dulcis (Mill.) D.A. Webb] cultivar 'Nonpareil'.</title>
        <authorList>
            <person name="D'Amico-Willman K.M."/>
            <person name="Ouma W.Z."/>
            <person name="Meulia T."/>
            <person name="Sideli G.M."/>
            <person name="Gradziel T.M."/>
            <person name="Fresnedo-Ramirez J."/>
        </authorList>
    </citation>
    <scope>NUCLEOTIDE SEQUENCE [LARGE SCALE GENOMIC DNA]</scope>
    <source>
        <strain evidence="2">Clone GOH B32 T37-40</strain>
    </source>
</reference>
<dbReference type="SUPFAM" id="SSF54001">
    <property type="entry name" value="Cysteine proteinases"/>
    <property type="match status" value="1"/>
</dbReference>
<feature type="compositionally biased region" description="Low complexity" evidence="1">
    <location>
        <begin position="87"/>
        <end position="98"/>
    </location>
</feature>
<accession>A0AAD4ZNH5</accession>
<protein>
    <recommendedName>
        <fullName evidence="4">Ubiquitin-like protease family profile domain-containing protein</fullName>
    </recommendedName>
</protein>
<evidence type="ECO:0008006" key="4">
    <source>
        <dbReference type="Google" id="ProtNLM"/>
    </source>
</evidence>
<gene>
    <name evidence="2" type="ORF">L3X38_004167</name>
</gene>
<organism evidence="2 3">
    <name type="scientific">Prunus dulcis</name>
    <name type="common">Almond</name>
    <name type="synonym">Amygdalus dulcis</name>
    <dbReference type="NCBI Taxonomy" id="3755"/>
    <lineage>
        <taxon>Eukaryota</taxon>
        <taxon>Viridiplantae</taxon>
        <taxon>Streptophyta</taxon>
        <taxon>Embryophyta</taxon>
        <taxon>Tracheophyta</taxon>
        <taxon>Spermatophyta</taxon>
        <taxon>Magnoliopsida</taxon>
        <taxon>eudicotyledons</taxon>
        <taxon>Gunneridae</taxon>
        <taxon>Pentapetalae</taxon>
        <taxon>rosids</taxon>
        <taxon>fabids</taxon>
        <taxon>Rosales</taxon>
        <taxon>Rosaceae</taxon>
        <taxon>Amygdaloideae</taxon>
        <taxon>Amygdaleae</taxon>
        <taxon>Prunus</taxon>
    </lineage>
</organism>
<dbReference type="Proteomes" id="UP001054821">
    <property type="component" value="Chromosome 1"/>
</dbReference>
<dbReference type="AlphaFoldDB" id="A0AAD4ZNH5"/>
<proteinExistence type="predicted"/>
<evidence type="ECO:0000313" key="3">
    <source>
        <dbReference type="Proteomes" id="UP001054821"/>
    </source>
</evidence>